<protein>
    <recommendedName>
        <fullName evidence="3">Solute-binding protein family 3/N-terminal domain-containing protein</fullName>
    </recommendedName>
</protein>
<reference evidence="1 2" key="1">
    <citation type="submission" date="2018-01" db="EMBL/GenBank/DDBJ databases">
        <title>Genome sequence of a Cantenovulum-like bacteria.</title>
        <authorList>
            <person name="Tan W.R."/>
            <person name="Lau N.-S."/>
            <person name="Go F."/>
            <person name="Amirul A.-A.A."/>
        </authorList>
    </citation>
    <scope>NUCLEOTIDE SEQUENCE [LARGE SCALE GENOMIC DNA]</scope>
    <source>
        <strain evidence="1 2">CCB-QB4</strain>
    </source>
</reference>
<dbReference type="EMBL" id="CP026604">
    <property type="protein sequence ID" value="AWB68772.1"/>
    <property type="molecule type" value="Genomic_DNA"/>
</dbReference>
<proteinExistence type="predicted"/>
<dbReference type="KEGG" id="cate:C2869_21270"/>
<accession>A0A2S0VX76</accession>
<organism evidence="1 2">
    <name type="scientific">Saccharobesus litoralis</name>
    <dbReference type="NCBI Taxonomy" id="2172099"/>
    <lineage>
        <taxon>Bacteria</taxon>
        <taxon>Pseudomonadati</taxon>
        <taxon>Pseudomonadota</taxon>
        <taxon>Gammaproteobacteria</taxon>
        <taxon>Alteromonadales</taxon>
        <taxon>Alteromonadaceae</taxon>
        <taxon>Saccharobesus</taxon>
    </lineage>
</organism>
<evidence type="ECO:0008006" key="3">
    <source>
        <dbReference type="Google" id="ProtNLM"/>
    </source>
</evidence>
<evidence type="ECO:0000313" key="1">
    <source>
        <dbReference type="EMBL" id="AWB68772.1"/>
    </source>
</evidence>
<dbReference type="RefSeq" id="WP_108604824.1">
    <property type="nucleotide sequence ID" value="NZ_CP026604.1"/>
</dbReference>
<sequence>MAILNRSENRQPTKQNHPSLQWVWLKSTVLLISVLTSLVCFAQVPTQLKAPTQLKTPIQLKVPKARSSFDISHDYHIKLLEKALIKASEGRAIPDIVATFDMSQGRAMAELIKGELLDVYWLGTDTIAEHKLRAIRVPTTRGLIGYRKLIIRKESHAVFDKVNSLERLQTLVACQGTHWPDTQILKDAGLKVTTSVQYETLFKMLANRRCDYFPRGYHDYKKELELRYTLYPDLVSYDGILLHYPFAVYFFTRHENEALAKWIEVGLHALAKEGEIERFMQQHPLTAHVFPLTNENHALYLDIANSLLPEDTPYQDHTLWYQATDFGMKTSNKNQ</sequence>
<evidence type="ECO:0000313" key="2">
    <source>
        <dbReference type="Proteomes" id="UP000244441"/>
    </source>
</evidence>
<dbReference type="Proteomes" id="UP000244441">
    <property type="component" value="Chromosome"/>
</dbReference>
<keyword evidence="2" id="KW-1185">Reference proteome</keyword>
<dbReference type="AlphaFoldDB" id="A0A2S0VX76"/>
<gene>
    <name evidence="1" type="ORF">C2869_21270</name>
</gene>
<dbReference type="SUPFAM" id="SSF53850">
    <property type="entry name" value="Periplasmic binding protein-like II"/>
    <property type="match status" value="1"/>
</dbReference>
<name>A0A2S0VX76_9ALTE</name>
<dbReference type="OrthoDB" id="547680at2"/>